<sequence length="83" mass="9656">MKHIKVRKIGNSIGGIFPKEWGLHEGDVLNVRREGNLFILDAQDSAKEQDRQLIEESFADFETKRTVSETEMEELFGKYGWKK</sequence>
<dbReference type="EMBL" id="ASWA01000005">
    <property type="protein sequence ID" value="EOT63603.1"/>
    <property type="molecule type" value="Genomic_DNA"/>
</dbReference>
<reference evidence="1 3" key="1">
    <citation type="submission" date="2013-02" db="EMBL/GenBank/DDBJ databases">
        <title>The Genome Sequence of Enterococcus malodoratus ATCC_43197.</title>
        <authorList>
            <consortium name="The Broad Institute Genome Sequencing Platform"/>
            <consortium name="The Broad Institute Genome Sequencing Center for Infectious Disease"/>
            <person name="Earl A.M."/>
            <person name="Gilmore M.S."/>
            <person name="Lebreton F."/>
            <person name="Walker B."/>
            <person name="Young S.K."/>
            <person name="Zeng Q."/>
            <person name="Gargeya S."/>
            <person name="Fitzgerald M."/>
            <person name="Haas B."/>
            <person name="Abouelleil A."/>
            <person name="Alvarado L."/>
            <person name="Arachchi H.M."/>
            <person name="Berlin A.M."/>
            <person name="Chapman S.B."/>
            <person name="Dewar J."/>
            <person name="Goldberg J."/>
            <person name="Griggs A."/>
            <person name="Gujja S."/>
            <person name="Hansen M."/>
            <person name="Howarth C."/>
            <person name="Imamovic A."/>
            <person name="Larimer J."/>
            <person name="McCowan C."/>
            <person name="Murphy C."/>
            <person name="Neiman D."/>
            <person name="Pearson M."/>
            <person name="Priest M."/>
            <person name="Roberts A."/>
            <person name="Saif S."/>
            <person name="Shea T."/>
            <person name="Sisk P."/>
            <person name="Sykes S."/>
            <person name="Wortman J."/>
            <person name="Nusbaum C."/>
            <person name="Birren B."/>
        </authorList>
    </citation>
    <scope>NUCLEOTIDE SEQUENCE [LARGE SCALE GENOMIC DNA]</scope>
    <source>
        <strain evidence="1 3">ATCC 43197</strain>
    </source>
</reference>
<dbReference type="AlphaFoldDB" id="R2R7U4"/>
<comment type="caution">
    <text evidence="1">The sequence shown here is derived from an EMBL/GenBank/DDBJ whole genome shotgun (WGS) entry which is preliminary data.</text>
</comment>
<dbReference type="SUPFAM" id="SSF89447">
    <property type="entry name" value="AbrB/MazE/MraZ-like"/>
    <property type="match status" value="1"/>
</dbReference>
<dbReference type="Proteomes" id="UP000013783">
    <property type="component" value="Unassembled WGS sequence"/>
</dbReference>
<dbReference type="STRING" id="71451.RV07_GL001157"/>
<keyword evidence="4" id="KW-1185">Reference proteome</keyword>
<dbReference type="Gene3D" id="2.10.260.10">
    <property type="match status" value="1"/>
</dbReference>
<proteinExistence type="predicted"/>
<evidence type="ECO:0000313" key="3">
    <source>
        <dbReference type="Proteomes" id="UP000013783"/>
    </source>
</evidence>
<dbReference type="EMBL" id="AJAK01000017">
    <property type="protein sequence ID" value="EOH76696.1"/>
    <property type="molecule type" value="Genomic_DNA"/>
</dbReference>
<evidence type="ECO:0000313" key="4">
    <source>
        <dbReference type="Proteomes" id="UP000014148"/>
    </source>
</evidence>
<gene>
    <name evidence="2" type="ORF">I585_04433</name>
    <name evidence="1" type="ORF">UAI_02371</name>
</gene>
<dbReference type="InterPro" id="IPR037914">
    <property type="entry name" value="SpoVT-AbrB_sf"/>
</dbReference>
<dbReference type="RefSeq" id="WP_010741187.1">
    <property type="nucleotide sequence ID" value="NZ_KB946250.1"/>
</dbReference>
<dbReference type="OrthoDB" id="2189846at2"/>
<accession>R2R7U4</accession>
<evidence type="ECO:0000313" key="2">
    <source>
        <dbReference type="EMBL" id="EOT63603.1"/>
    </source>
</evidence>
<reference evidence="2 4" key="2">
    <citation type="submission" date="2013-03" db="EMBL/GenBank/DDBJ databases">
        <title>The Genome Sequence of Enterococcus malodoratus ATCC_43197 (PacBio/Illumina hybrid assembly).</title>
        <authorList>
            <consortium name="The Broad Institute Genomics Platform"/>
            <consortium name="The Broad Institute Genome Sequencing Center for Infectious Disease"/>
            <person name="Earl A."/>
            <person name="Russ C."/>
            <person name="Gilmore M."/>
            <person name="Surin D."/>
            <person name="Walker B."/>
            <person name="Young S."/>
            <person name="Zeng Q."/>
            <person name="Gargeya S."/>
            <person name="Fitzgerald M."/>
            <person name="Haas B."/>
            <person name="Abouelleil A."/>
            <person name="Allen A.W."/>
            <person name="Alvarado L."/>
            <person name="Arachchi H.M."/>
            <person name="Berlin A.M."/>
            <person name="Chapman S.B."/>
            <person name="Gainer-Dewar J."/>
            <person name="Goldberg J."/>
            <person name="Griggs A."/>
            <person name="Gujja S."/>
            <person name="Hansen M."/>
            <person name="Howarth C."/>
            <person name="Imamovic A."/>
            <person name="Ireland A."/>
            <person name="Larimer J."/>
            <person name="McCowan C."/>
            <person name="Murphy C."/>
            <person name="Pearson M."/>
            <person name="Poon T.W."/>
            <person name="Priest M."/>
            <person name="Roberts A."/>
            <person name="Saif S."/>
            <person name="Shea T."/>
            <person name="Sisk P."/>
            <person name="Sykes S."/>
            <person name="Wortman J."/>
            <person name="Nusbaum C."/>
            <person name="Birren B."/>
        </authorList>
    </citation>
    <scope>NUCLEOTIDE SEQUENCE [LARGE SCALE GENOMIC DNA]</scope>
    <source>
        <strain evidence="2 4">ATCC 43197</strain>
    </source>
</reference>
<name>R2R7U4_9ENTE</name>
<dbReference type="Proteomes" id="UP000014148">
    <property type="component" value="Unassembled WGS sequence"/>
</dbReference>
<dbReference type="PATRIC" id="fig|1158601.3.peg.2330"/>
<dbReference type="eggNOG" id="ENOG502ZT38">
    <property type="taxonomic scope" value="Bacteria"/>
</dbReference>
<protein>
    <recommendedName>
        <fullName evidence="5">AbrB family transcriptional regulator</fullName>
    </recommendedName>
</protein>
<evidence type="ECO:0000313" key="1">
    <source>
        <dbReference type="EMBL" id="EOH76696.1"/>
    </source>
</evidence>
<organism evidence="1 3">
    <name type="scientific">Enterococcus malodoratus ATCC 43197</name>
    <dbReference type="NCBI Taxonomy" id="1158601"/>
    <lineage>
        <taxon>Bacteria</taxon>
        <taxon>Bacillati</taxon>
        <taxon>Bacillota</taxon>
        <taxon>Bacilli</taxon>
        <taxon>Lactobacillales</taxon>
        <taxon>Enterococcaceae</taxon>
        <taxon>Enterococcus</taxon>
    </lineage>
</organism>
<dbReference type="GeneID" id="79786748"/>
<evidence type="ECO:0008006" key="5">
    <source>
        <dbReference type="Google" id="ProtNLM"/>
    </source>
</evidence>